<keyword evidence="2 9" id="KW-0645">Protease</keyword>
<comment type="similarity">
    <text evidence="9">Belongs to the peptidase M15D family.</text>
</comment>
<comment type="caution">
    <text evidence="11">The sequence shown here is derived from an EMBL/GenBank/DDBJ whole genome shotgun (WGS) entry which is preliminary data.</text>
</comment>
<dbReference type="PANTHER" id="PTHR43126">
    <property type="entry name" value="D-ALANYL-D-ALANINE DIPEPTIDASE"/>
    <property type="match status" value="1"/>
</dbReference>
<keyword evidence="7 9" id="KW-0482">Metalloprotease</keyword>
<feature type="signal peptide" evidence="10">
    <location>
        <begin position="1"/>
        <end position="30"/>
    </location>
</feature>
<keyword evidence="5 9" id="KW-0862">Zinc</keyword>
<proteinExistence type="inferred from homology"/>
<comment type="function">
    <text evidence="9">Catalyzes hydrolysis of the D-alanyl-D-alanine dipeptide.</text>
</comment>
<reference evidence="11 12" key="1">
    <citation type="submission" date="2023-09" db="EMBL/GenBank/DDBJ databases">
        <authorList>
            <person name="Rey-Velasco X."/>
        </authorList>
    </citation>
    <scope>NUCLEOTIDE SEQUENCE [LARGE SCALE GENOMIC DNA]</scope>
    <source>
        <strain evidence="11 12">F394</strain>
    </source>
</reference>
<gene>
    <name evidence="11" type="ORF">RM540_08750</name>
</gene>
<evidence type="ECO:0000256" key="6">
    <source>
        <dbReference type="ARBA" id="ARBA00022997"/>
    </source>
</evidence>
<evidence type="ECO:0000256" key="3">
    <source>
        <dbReference type="ARBA" id="ARBA00022723"/>
    </source>
</evidence>
<dbReference type="PANTHER" id="PTHR43126:SF1">
    <property type="entry name" value="D-ALANYL-D-ALANINE DIPEPTIDASE"/>
    <property type="match status" value="1"/>
</dbReference>
<evidence type="ECO:0000256" key="8">
    <source>
        <dbReference type="ARBA" id="ARBA00023316"/>
    </source>
</evidence>
<feature type="active site" description="Proton donor/acceptor" evidence="9">
    <location>
        <position position="279"/>
    </location>
</feature>
<dbReference type="Gene3D" id="3.30.1380.10">
    <property type="match status" value="1"/>
</dbReference>
<dbReference type="HAMAP" id="MF_01924">
    <property type="entry name" value="A_A_dipeptidase"/>
    <property type="match status" value="1"/>
</dbReference>
<comment type="catalytic activity">
    <reaction evidence="1 9">
        <text>D-alanyl-D-alanine + H2O = 2 D-alanine</text>
        <dbReference type="Rhea" id="RHEA:20661"/>
        <dbReference type="ChEBI" id="CHEBI:15377"/>
        <dbReference type="ChEBI" id="CHEBI:57416"/>
        <dbReference type="ChEBI" id="CHEBI:57822"/>
        <dbReference type="EC" id="3.4.13.22"/>
    </reaction>
</comment>
<dbReference type="CDD" id="cd14817">
    <property type="entry name" value="D-Ala-D-Ala_dipeptidase_VanX"/>
    <property type="match status" value="1"/>
</dbReference>
<dbReference type="Proteomes" id="UP001267426">
    <property type="component" value="Unassembled WGS sequence"/>
</dbReference>
<evidence type="ECO:0000256" key="2">
    <source>
        <dbReference type="ARBA" id="ARBA00022670"/>
    </source>
</evidence>
<evidence type="ECO:0000313" key="12">
    <source>
        <dbReference type="Proteomes" id="UP001267426"/>
    </source>
</evidence>
<feature type="binding site" evidence="9">
    <location>
        <position position="194"/>
    </location>
    <ligand>
        <name>Zn(2+)</name>
        <dbReference type="ChEBI" id="CHEBI:29105"/>
        <note>catalytic</note>
    </ligand>
</feature>
<name>A0ABU3BRB6_9BACT</name>
<evidence type="ECO:0000256" key="7">
    <source>
        <dbReference type="ARBA" id="ARBA00023049"/>
    </source>
</evidence>
<dbReference type="Pfam" id="PF01427">
    <property type="entry name" value="Peptidase_M15"/>
    <property type="match status" value="2"/>
</dbReference>
<evidence type="ECO:0000256" key="5">
    <source>
        <dbReference type="ARBA" id="ARBA00022833"/>
    </source>
</evidence>
<keyword evidence="8" id="KW-0961">Cell wall biogenesis/degradation</keyword>
<feature type="chain" id="PRO_5047140325" description="D-alanyl-D-alanine dipeptidase" evidence="10">
    <location>
        <begin position="31"/>
        <end position="300"/>
    </location>
</feature>
<sequence length="300" mass="32264">MPPPLSARPAPLAALLVALLAACGPTPAPPADGGGAAATPPEADVALVSLESKRGGAADVGTARRDTAARPPLPDGFVRLRDVAPSVAQEIRYTTAFNFVGEPIDGYDAPECILTSEAADALAAVADDLARQDLGLKVYDCYRPQTAVRHFARWTGLRDTTMKEAFYPTEPKGWLFARGYISTRSGHSRGSTVDLTVVRLPAEDAVRTSFPAPPDPLPRCDGAWGERLDEGDLDMGTAYDCLSPLAATDSPGLSAEARRNRDRLRAAMGRRGFQNYSKEWWHFSLRGEPHPGTYFDFPVQ</sequence>
<feature type="binding site" evidence="9">
    <location>
        <position position="187"/>
    </location>
    <ligand>
        <name>Zn(2+)</name>
        <dbReference type="ChEBI" id="CHEBI:29105"/>
        <note>catalytic</note>
    </ligand>
</feature>
<keyword evidence="3 9" id="KW-0479">Metal-binding</keyword>
<dbReference type="SUPFAM" id="SSF55166">
    <property type="entry name" value="Hedgehog/DD-peptidase"/>
    <property type="match status" value="1"/>
</dbReference>
<keyword evidence="6 9" id="KW-0224">Dipeptidase</keyword>
<evidence type="ECO:0000256" key="1">
    <source>
        <dbReference type="ARBA" id="ARBA00001362"/>
    </source>
</evidence>
<dbReference type="InterPro" id="IPR009045">
    <property type="entry name" value="Zn_M74/Hedgehog-like"/>
</dbReference>
<organism evidence="11 12">
    <name type="scientific">Rubrivirga litoralis</name>
    <dbReference type="NCBI Taxonomy" id="3075598"/>
    <lineage>
        <taxon>Bacteria</taxon>
        <taxon>Pseudomonadati</taxon>
        <taxon>Rhodothermota</taxon>
        <taxon>Rhodothermia</taxon>
        <taxon>Rhodothermales</taxon>
        <taxon>Rubricoccaceae</taxon>
        <taxon>Rubrivirga</taxon>
    </lineage>
</organism>
<accession>A0ABU3BRB6</accession>
<evidence type="ECO:0000256" key="10">
    <source>
        <dbReference type="SAM" id="SignalP"/>
    </source>
</evidence>
<feature type="site" description="Transition state stabilizer" evidence="9">
    <location>
        <position position="143"/>
    </location>
</feature>
<dbReference type="EMBL" id="JAVRHT010000017">
    <property type="protein sequence ID" value="MDT0631830.1"/>
    <property type="molecule type" value="Genomic_DNA"/>
</dbReference>
<evidence type="ECO:0000256" key="4">
    <source>
        <dbReference type="ARBA" id="ARBA00022801"/>
    </source>
</evidence>
<dbReference type="RefSeq" id="WP_311663182.1">
    <property type="nucleotide sequence ID" value="NZ_JAVRHT010000017.1"/>
</dbReference>
<keyword evidence="12" id="KW-1185">Reference proteome</keyword>
<comment type="cofactor">
    <cofactor evidence="9">
        <name>Zn(2+)</name>
        <dbReference type="ChEBI" id="CHEBI:29105"/>
    </cofactor>
    <text evidence="9">Binds 1 zinc ion per subunit.</text>
</comment>
<feature type="binding site" evidence="9">
    <location>
        <position position="282"/>
    </location>
    <ligand>
        <name>Zn(2+)</name>
        <dbReference type="ChEBI" id="CHEBI:29105"/>
        <note>catalytic</note>
    </ligand>
</feature>
<protein>
    <recommendedName>
        <fullName evidence="9">D-alanyl-D-alanine dipeptidase</fullName>
        <shortName evidence="9">D-Ala-D-Ala dipeptidase</shortName>
        <ecNumber evidence="9">3.4.13.22</ecNumber>
    </recommendedName>
</protein>
<dbReference type="InterPro" id="IPR000755">
    <property type="entry name" value="A_A_dipeptidase"/>
</dbReference>
<keyword evidence="4 9" id="KW-0378">Hydrolase</keyword>
<evidence type="ECO:0000256" key="9">
    <source>
        <dbReference type="HAMAP-Rule" id="MF_01924"/>
    </source>
</evidence>
<evidence type="ECO:0000313" key="11">
    <source>
        <dbReference type="EMBL" id="MDT0631830.1"/>
    </source>
</evidence>
<dbReference type="EC" id="3.4.13.22" evidence="9"/>
<keyword evidence="10" id="KW-0732">Signal</keyword>